<name>A0AAW0MIQ1_9GOBI</name>
<protein>
    <submittedName>
        <fullName evidence="2">Uncharacterized protein</fullName>
    </submittedName>
</protein>
<organism evidence="2 3">
    <name type="scientific">Mugilogobius chulae</name>
    <name type="common">yellowstripe goby</name>
    <dbReference type="NCBI Taxonomy" id="88201"/>
    <lineage>
        <taxon>Eukaryota</taxon>
        <taxon>Metazoa</taxon>
        <taxon>Chordata</taxon>
        <taxon>Craniata</taxon>
        <taxon>Vertebrata</taxon>
        <taxon>Euteleostomi</taxon>
        <taxon>Actinopterygii</taxon>
        <taxon>Neopterygii</taxon>
        <taxon>Teleostei</taxon>
        <taxon>Neoteleostei</taxon>
        <taxon>Acanthomorphata</taxon>
        <taxon>Gobiaria</taxon>
        <taxon>Gobiiformes</taxon>
        <taxon>Gobioidei</taxon>
        <taxon>Gobiidae</taxon>
        <taxon>Gobionellinae</taxon>
        <taxon>Mugilogobius</taxon>
    </lineage>
</organism>
<comment type="caution">
    <text evidence="2">The sequence shown here is derived from an EMBL/GenBank/DDBJ whole genome shotgun (WGS) entry which is preliminary data.</text>
</comment>
<keyword evidence="3" id="KW-1185">Reference proteome</keyword>
<dbReference type="Proteomes" id="UP001460270">
    <property type="component" value="Unassembled WGS sequence"/>
</dbReference>
<dbReference type="AlphaFoldDB" id="A0AAW0MIQ1"/>
<evidence type="ECO:0000313" key="2">
    <source>
        <dbReference type="EMBL" id="KAK7879074.1"/>
    </source>
</evidence>
<accession>A0AAW0MIQ1</accession>
<gene>
    <name evidence="2" type="ORF">WMY93_034139</name>
</gene>
<feature type="compositionally biased region" description="Low complexity" evidence="1">
    <location>
        <begin position="22"/>
        <end position="33"/>
    </location>
</feature>
<reference evidence="3" key="1">
    <citation type="submission" date="2024-04" db="EMBL/GenBank/DDBJ databases">
        <title>Salinicola lusitanus LLJ914,a marine bacterium isolated from the Okinawa Trough.</title>
        <authorList>
            <person name="Li J."/>
        </authorList>
    </citation>
    <scope>NUCLEOTIDE SEQUENCE [LARGE SCALE GENOMIC DNA]</scope>
</reference>
<dbReference type="EMBL" id="JBBPFD010000379">
    <property type="protein sequence ID" value="KAK7879074.1"/>
    <property type="molecule type" value="Genomic_DNA"/>
</dbReference>
<evidence type="ECO:0000256" key="1">
    <source>
        <dbReference type="SAM" id="MobiDB-lite"/>
    </source>
</evidence>
<sequence length="156" mass="16906">MRSLHAHSRSSAAQRANRRRAAANAAAMRSPLRSRSLQLLQADRSVSRQFCQPHICQPKRAWPESLAGAQVLQPSSPIAQPERSRSAAGVSGARVAAMRMLQRSRSAVRSLSSLHCRSAKQRSLHACHARSAAAVAKRNAAVKTHADTQPSCRQST</sequence>
<evidence type="ECO:0000313" key="3">
    <source>
        <dbReference type="Proteomes" id="UP001460270"/>
    </source>
</evidence>
<feature type="region of interest" description="Disordered" evidence="1">
    <location>
        <begin position="1"/>
        <end position="33"/>
    </location>
</feature>
<proteinExistence type="predicted"/>